<protein>
    <submittedName>
        <fullName evidence="1">Uncharacterized protein</fullName>
    </submittedName>
</protein>
<organism evidence="1 2">
    <name type="scientific">Chitinophaga varians</name>
    <dbReference type="NCBI Taxonomy" id="2202339"/>
    <lineage>
        <taxon>Bacteria</taxon>
        <taxon>Pseudomonadati</taxon>
        <taxon>Bacteroidota</taxon>
        <taxon>Chitinophagia</taxon>
        <taxon>Chitinophagales</taxon>
        <taxon>Chitinophagaceae</taxon>
        <taxon>Chitinophaga</taxon>
    </lineage>
</organism>
<proteinExistence type="predicted"/>
<evidence type="ECO:0000313" key="2">
    <source>
        <dbReference type="Proteomes" id="UP000570474"/>
    </source>
</evidence>
<comment type="caution">
    <text evidence="1">The sequence shown here is derived from an EMBL/GenBank/DDBJ whole genome shotgun (WGS) entry which is preliminary data.</text>
</comment>
<evidence type="ECO:0000313" key="1">
    <source>
        <dbReference type="EMBL" id="NLR67889.1"/>
    </source>
</evidence>
<dbReference type="Proteomes" id="UP000570474">
    <property type="component" value="Unassembled WGS sequence"/>
</dbReference>
<dbReference type="EMBL" id="JABAIA010000003">
    <property type="protein sequence ID" value="NLR67889.1"/>
    <property type="molecule type" value="Genomic_DNA"/>
</dbReference>
<keyword evidence="2" id="KW-1185">Reference proteome</keyword>
<name>A0A847RLK8_9BACT</name>
<accession>A0A847RLK8</accession>
<reference evidence="1 2" key="1">
    <citation type="submission" date="2020-04" db="EMBL/GenBank/DDBJ databases">
        <authorList>
            <person name="Yin C."/>
        </authorList>
    </citation>
    <scope>NUCLEOTIDE SEQUENCE [LARGE SCALE GENOMIC DNA]</scope>
    <source>
        <strain evidence="1 2">Ae27</strain>
    </source>
</reference>
<gene>
    <name evidence="1" type="ORF">HGH92_26530</name>
</gene>
<sequence length="198" mass="21692">MTKYAFMGIPGCIHHHKTLHASTTAYICSQASQEIKEKYKPIGYRYVVVCNEHEEKIYSQSTSAAKHLASSPELWCNTCCLLASGPQCSAFIKIGALNVLRTYTVHPNTPIFISGIESGCAEIVSTYNEYSELRSMAKLYLSAKIHNSYILSLKFSACRGTLALAALHFDEKALDFDPGPFPAVTFGSIVLSIPSVSV</sequence>
<dbReference type="AlphaFoldDB" id="A0A847RLK8"/>
<dbReference type="RefSeq" id="WP_168873830.1">
    <property type="nucleotide sequence ID" value="NZ_JABAIA010000003.1"/>
</dbReference>